<dbReference type="PANTHER" id="PTHR43881:SF1">
    <property type="entry name" value="GAMMA-GLUTAMYLTRANSPEPTIDASE (AFU_ORTHOLOGUE AFUA_4G13580)"/>
    <property type="match status" value="1"/>
</dbReference>
<dbReference type="PRINTS" id="PR01210">
    <property type="entry name" value="GGTRANSPTASE"/>
</dbReference>
<evidence type="ECO:0000313" key="2">
    <source>
        <dbReference type="Proteomes" id="UP000621510"/>
    </source>
</evidence>
<dbReference type="EMBL" id="JAERRG010000038">
    <property type="protein sequence ID" value="MBL1119855.1"/>
    <property type="molecule type" value="Genomic_DNA"/>
</dbReference>
<dbReference type="InterPro" id="IPR052896">
    <property type="entry name" value="GGT-like_enzyme"/>
</dbReference>
<proteinExistence type="predicted"/>
<dbReference type="SUPFAM" id="SSF56235">
    <property type="entry name" value="N-terminal nucleophile aminohydrolases (Ntn hydrolases)"/>
    <property type="match status" value="1"/>
</dbReference>
<evidence type="ECO:0000313" key="1">
    <source>
        <dbReference type="EMBL" id="MBL1119855.1"/>
    </source>
</evidence>
<gene>
    <name evidence="1" type="ORF">JK364_47275</name>
</gene>
<reference evidence="1 2" key="1">
    <citation type="submission" date="2021-01" db="EMBL/GenBank/DDBJ databases">
        <title>WGS of actinomycetes isolated from Thailand.</title>
        <authorList>
            <person name="Thawai C."/>
        </authorList>
    </citation>
    <scope>NUCLEOTIDE SEQUENCE [LARGE SCALE GENOMIC DNA]</scope>
    <source>
        <strain evidence="1 2">CA3R110</strain>
    </source>
</reference>
<protein>
    <submittedName>
        <fullName evidence="1">Gamma-glutamyltransferase family protein</fullName>
    </submittedName>
</protein>
<dbReference type="Proteomes" id="UP000621510">
    <property type="component" value="Unassembled WGS sequence"/>
</dbReference>
<dbReference type="Pfam" id="PF01019">
    <property type="entry name" value="G_glu_transpept"/>
    <property type="match status" value="1"/>
</dbReference>
<comment type="caution">
    <text evidence="1">The sequence shown here is derived from an EMBL/GenBank/DDBJ whole genome shotgun (WGS) entry which is preliminary data.</text>
</comment>
<dbReference type="InterPro" id="IPR043137">
    <property type="entry name" value="GGT_ssub_C"/>
</dbReference>
<organism evidence="1 2">
    <name type="scientific">Streptomyces endocoffeicus</name>
    <dbReference type="NCBI Taxonomy" id="2898945"/>
    <lineage>
        <taxon>Bacteria</taxon>
        <taxon>Bacillati</taxon>
        <taxon>Actinomycetota</taxon>
        <taxon>Actinomycetes</taxon>
        <taxon>Kitasatosporales</taxon>
        <taxon>Streptomycetaceae</taxon>
        <taxon>Streptomyces</taxon>
    </lineage>
</organism>
<dbReference type="Gene3D" id="1.10.246.130">
    <property type="match status" value="1"/>
</dbReference>
<keyword evidence="2" id="KW-1185">Reference proteome</keyword>
<name>A0ABS1Q594_9ACTN</name>
<sequence>MTTHRPAVGGRNGVVTSAHQLATQAGMRMLWAGGNAVDAAVAVAAALSVVEPCSSGPTGVGYMLIRAPQEPAPTVLDFVGPAPEAAHPDRFAAPGAKDVGILSAMVPGAAGGWSAALERYGTMDLATVLAPAIGYAEQGFPVSHYLHHYLAAARPRLELAATSREIFLPNGRVPRPGELLVQKNAADTLRLIAEAGAEALYRGPIAEEIIQYCADHGGLLAAPDLAGFAPRWQGAISSTYHGLTVYCPPVPSAALEYLVSLRMLSEFPLSTMASDSDEYLHLLSEVFKVAIEERKAHLSDSSPPYDDLLSDAHIAAATGRLDLRRATAFPGERHEYNPALEWTRAVFAGPENTTHFVTADAQGYVVSCTQTLGGAFGSGVVAGTTGLLLNSFASWFDTDPASPNAIGPGKRVEVCLAPSQVWSDGEPFLVVGTPGSHGILQTTPQMIINVVDHRMDIQEAIEAPRIRVGHGTLLGTESRFSAATLAGLRGRGHQMHDLGAWSRVVGGGHGVAFDPDTSTMWGGADPRRDGFALAW</sequence>
<dbReference type="InterPro" id="IPR043138">
    <property type="entry name" value="GGT_lsub"/>
</dbReference>
<accession>A0ABS1Q594</accession>
<dbReference type="RefSeq" id="WP_201857632.1">
    <property type="nucleotide sequence ID" value="NZ_JAERRG010000038.1"/>
</dbReference>
<dbReference type="PANTHER" id="PTHR43881">
    <property type="entry name" value="GAMMA-GLUTAMYLTRANSPEPTIDASE (AFU_ORTHOLOGUE AFUA_4G13580)"/>
    <property type="match status" value="1"/>
</dbReference>
<dbReference type="Gene3D" id="3.60.20.40">
    <property type="match status" value="1"/>
</dbReference>
<dbReference type="InterPro" id="IPR029055">
    <property type="entry name" value="Ntn_hydrolases_N"/>
</dbReference>